<dbReference type="RefSeq" id="WP_088562816.1">
    <property type="nucleotide sequence ID" value="NZ_FYEH01000017.1"/>
</dbReference>
<organism evidence="5 6">
    <name type="scientific">Arboricoccus pini</name>
    <dbReference type="NCBI Taxonomy" id="1963835"/>
    <lineage>
        <taxon>Bacteria</taxon>
        <taxon>Pseudomonadati</taxon>
        <taxon>Pseudomonadota</taxon>
        <taxon>Alphaproteobacteria</taxon>
        <taxon>Geminicoccales</taxon>
        <taxon>Geminicoccaceae</taxon>
        <taxon>Arboricoccus</taxon>
    </lineage>
</organism>
<proteinExistence type="predicted"/>
<dbReference type="Proteomes" id="UP000197065">
    <property type="component" value="Unassembled WGS sequence"/>
</dbReference>
<dbReference type="AlphaFoldDB" id="A0A212RYV4"/>
<keyword evidence="3" id="KW-0804">Transcription</keyword>
<dbReference type="PANTHER" id="PTHR30363">
    <property type="entry name" value="HTH-TYPE TRANSCRIPTIONAL REGULATOR SRLR-RELATED"/>
    <property type="match status" value="1"/>
</dbReference>
<evidence type="ECO:0000256" key="3">
    <source>
        <dbReference type="ARBA" id="ARBA00023163"/>
    </source>
</evidence>
<dbReference type="PRINTS" id="PR00037">
    <property type="entry name" value="HTHLACR"/>
</dbReference>
<dbReference type="PROSITE" id="PS00894">
    <property type="entry name" value="HTH_DEOR_1"/>
    <property type="match status" value="1"/>
</dbReference>
<name>A0A212RYV4_9PROT</name>
<protein>
    <submittedName>
        <fullName evidence="5">Transcriptional regulator, DeoR family</fullName>
    </submittedName>
</protein>
<accession>A0A212RYV4</accession>
<dbReference type="Gene3D" id="3.30.750.70">
    <property type="entry name" value="4-hydroxybutyrate coenzyme like domains"/>
    <property type="match status" value="1"/>
</dbReference>
<dbReference type="SMART" id="SM01134">
    <property type="entry name" value="DeoRC"/>
    <property type="match status" value="1"/>
</dbReference>
<keyword evidence="1" id="KW-0805">Transcription regulation</keyword>
<evidence type="ECO:0000256" key="2">
    <source>
        <dbReference type="ARBA" id="ARBA00023125"/>
    </source>
</evidence>
<dbReference type="SUPFAM" id="SSF46785">
    <property type="entry name" value="Winged helix' DNA-binding domain"/>
    <property type="match status" value="1"/>
</dbReference>
<dbReference type="SUPFAM" id="SSF100950">
    <property type="entry name" value="NagB/RpiA/CoA transferase-like"/>
    <property type="match status" value="1"/>
</dbReference>
<dbReference type="Pfam" id="PF08220">
    <property type="entry name" value="HTH_DeoR"/>
    <property type="match status" value="1"/>
</dbReference>
<dbReference type="Gene3D" id="1.10.10.10">
    <property type="entry name" value="Winged helix-like DNA-binding domain superfamily/Winged helix DNA-binding domain"/>
    <property type="match status" value="1"/>
</dbReference>
<dbReference type="PROSITE" id="PS51000">
    <property type="entry name" value="HTH_DEOR_2"/>
    <property type="match status" value="1"/>
</dbReference>
<dbReference type="GO" id="GO:0003677">
    <property type="term" value="F:DNA binding"/>
    <property type="evidence" value="ECO:0007669"/>
    <property type="project" value="UniProtKB-KW"/>
</dbReference>
<dbReference type="InterPro" id="IPR018356">
    <property type="entry name" value="Tscrpt_reg_HTH_DeoR_CS"/>
</dbReference>
<evidence type="ECO:0000313" key="5">
    <source>
        <dbReference type="EMBL" id="SNB77988.1"/>
    </source>
</evidence>
<dbReference type="InterPro" id="IPR001034">
    <property type="entry name" value="DeoR_HTH"/>
</dbReference>
<dbReference type="Pfam" id="PF00455">
    <property type="entry name" value="DeoRC"/>
    <property type="match status" value="1"/>
</dbReference>
<keyword evidence="2" id="KW-0238">DNA-binding</keyword>
<dbReference type="PANTHER" id="PTHR30363:SF44">
    <property type="entry name" value="AGA OPERON TRANSCRIPTIONAL REPRESSOR-RELATED"/>
    <property type="match status" value="1"/>
</dbReference>
<dbReference type="GO" id="GO:0003700">
    <property type="term" value="F:DNA-binding transcription factor activity"/>
    <property type="evidence" value="ECO:0007669"/>
    <property type="project" value="InterPro"/>
</dbReference>
<sequence length="267" mass="29034">MPPRARHRRLRDLIEQQGFVAVKDVAAKFAVSEMTIRRDLDLLSRAGIVMRTHGGAVGQDQHGSELFFSTEPAFERRRLVNAAEKGRIARLAASLLPPEQTIALDVGTSNLALAMELAGRKDLRIFTNSLAAAVALLAGRGSIYLLGGQLRGPEFAIIGSTTCSQIQNYYFDRCFIGISGVTEDGFHDYIIEDSDVKRALIARSAAVTILCDSSKFNRRSLARISSLDKCTTLITDQAPTPGMHQALTAAGVEILVAEEYSNINGQK</sequence>
<dbReference type="InterPro" id="IPR037171">
    <property type="entry name" value="NagB/RpiA_transferase-like"/>
</dbReference>
<evidence type="ECO:0000256" key="1">
    <source>
        <dbReference type="ARBA" id="ARBA00023015"/>
    </source>
</evidence>
<evidence type="ECO:0000259" key="4">
    <source>
        <dbReference type="PROSITE" id="PS51000"/>
    </source>
</evidence>
<gene>
    <name evidence="5" type="ORF">SAMN07250955_11771</name>
</gene>
<dbReference type="SMART" id="SM00420">
    <property type="entry name" value="HTH_DEOR"/>
    <property type="match status" value="1"/>
</dbReference>
<reference evidence="5 6" key="1">
    <citation type="submission" date="2017-06" db="EMBL/GenBank/DDBJ databases">
        <authorList>
            <person name="Kim H.J."/>
            <person name="Triplett B.A."/>
        </authorList>
    </citation>
    <scope>NUCLEOTIDE SEQUENCE [LARGE SCALE GENOMIC DNA]</scope>
    <source>
        <strain evidence="5 6">B29T1</strain>
    </source>
</reference>
<dbReference type="InterPro" id="IPR036390">
    <property type="entry name" value="WH_DNA-bd_sf"/>
</dbReference>
<dbReference type="InterPro" id="IPR014036">
    <property type="entry name" value="DeoR-like_C"/>
</dbReference>
<feature type="domain" description="HTH deoR-type" evidence="4">
    <location>
        <begin position="3"/>
        <end position="58"/>
    </location>
</feature>
<evidence type="ECO:0000313" key="6">
    <source>
        <dbReference type="Proteomes" id="UP000197065"/>
    </source>
</evidence>
<dbReference type="OrthoDB" id="5685843at2"/>
<dbReference type="EMBL" id="FYEH01000017">
    <property type="protein sequence ID" value="SNB77988.1"/>
    <property type="molecule type" value="Genomic_DNA"/>
</dbReference>
<dbReference type="InterPro" id="IPR036388">
    <property type="entry name" value="WH-like_DNA-bd_sf"/>
</dbReference>
<dbReference type="InterPro" id="IPR050313">
    <property type="entry name" value="Carb_Metab_HTH_regulators"/>
</dbReference>
<keyword evidence="6" id="KW-1185">Reference proteome</keyword>